<dbReference type="Proteomes" id="UP000234503">
    <property type="component" value="Unassembled WGS sequence"/>
</dbReference>
<dbReference type="RefSeq" id="WP_101826158.1">
    <property type="nucleotide sequence ID" value="NZ_PJZH01000020.1"/>
</dbReference>
<sequence>MKKRLLLGVSLGMGLAASVCAQSHVTVYLPAQAGSVTVDGARDLSELVMNPALFNRTWWPGTVIAAPQATAQQQAMKQAVLASLSALAAGFRADGDGDLAAAADNLHQQVSQLRVTGRQFVPLDPDAVRIQPQANRRLEGEYSIYTLQRPTTVRLFGLVENSGPQPFVPGQEAKTYLDSHAPLSGHDKNQLWLIQPDGMTQQVPVAYWNHRRAEPAPGSTLFVGFSAHALPSAYRDLNLRILALLTNRVPD</sequence>
<dbReference type="InterPro" id="IPR046459">
    <property type="entry name" value="Caps_syn_GfcC_N"/>
</dbReference>
<dbReference type="Pfam" id="PF06251">
    <property type="entry name" value="Caps_syn_GfcC_C"/>
    <property type="match status" value="1"/>
</dbReference>
<name>A0A2N5DXC7_9GAMM</name>
<feature type="signal peptide" evidence="1">
    <location>
        <begin position="1"/>
        <end position="21"/>
    </location>
</feature>
<protein>
    <submittedName>
        <fullName evidence="4">Uncharacterized protein</fullName>
    </submittedName>
</protein>
<keyword evidence="1" id="KW-0732">Signal</keyword>
<dbReference type="Gene3D" id="6.10.250.2280">
    <property type="match status" value="1"/>
</dbReference>
<dbReference type="Gene3D" id="3.10.560.10">
    <property type="entry name" value="Outer membrane lipoprotein wza domain like"/>
    <property type="match status" value="1"/>
</dbReference>
<evidence type="ECO:0000256" key="1">
    <source>
        <dbReference type="SAM" id="SignalP"/>
    </source>
</evidence>
<evidence type="ECO:0000259" key="2">
    <source>
        <dbReference type="Pfam" id="PF06251"/>
    </source>
</evidence>
<dbReference type="InterPro" id="IPR010425">
    <property type="entry name" value="Caps_synth_GfcC-like_C"/>
</dbReference>
<evidence type="ECO:0000313" key="5">
    <source>
        <dbReference type="Proteomes" id="UP000234503"/>
    </source>
</evidence>
<dbReference type="EMBL" id="PJZH01000020">
    <property type="protein sequence ID" value="PLR32030.1"/>
    <property type="molecule type" value="Genomic_DNA"/>
</dbReference>
<accession>A0A2N5DXC7</accession>
<gene>
    <name evidence="4" type="ORF">CYR32_16005</name>
</gene>
<organism evidence="4 5">
    <name type="scientific">Chimaeribacter coloradensis</name>
    <dbReference type="NCBI Taxonomy" id="2060068"/>
    <lineage>
        <taxon>Bacteria</taxon>
        <taxon>Pseudomonadati</taxon>
        <taxon>Pseudomonadota</taxon>
        <taxon>Gammaproteobacteria</taxon>
        <taxon>Enterobacterales</taxon>
        <taxon>Yersiniaceae</taxon>
        <taxon>Chimaeribacter</taxon>
    </lineage>
</organism>
<comment type="caution">
    <text evidence="4">The sequence shown here is derived from an EMBL/GenBank/DDBJ whole genome shotgun (WGS) entry which is preliminary data.</text>
</comment>
<feature type="domain" description="Capsule biosynthesis GfcC-like N-terminal" evidence="3">
    <location>
        <begin position="21"/>
        <end position="149"/>
    </location>
</feature>
<keyword evidence="5" id="KW-1185">Reference proteome</keyword>
<dbReference type="Gene3D" id="3.10.20.700">
    <property type="match status" value="2"/>
</dbReference>
<feature type="chain" id="PRO_5014995460" evidence="1">
    <location>
        <begin position="22"/>
        <end position="251"/>
    </location>
</feature>
<proteinExistence type="predicted"/>
<evidence type="ECO:0000313" key="4">
    <source>
        <dbReference type="EMBL" id="PLR32030.1"/>
    </source>
</evidence>
<dbReference type="Pfam" id="PF20616">
    <property type="entry name" value="Caps_syn_GfcC_N"/>
    <property type="match status" value="1"/>
</dbReference>
<dbReference type="OrthoDB" id="5592890at2"/>
<dbReference type="AlphaFoldDB" id="A0A2N5DXC7"/>
<evidence type="ECO:0000259" key="3">
    <source>
        <dbReference type="Pfam" id="PF20616"/>
    </source>
</evidence>
<reference evidence="4 5" key="1">
    <citation type="submission" date="2017-12" db="EMBL/GenBank/DDBJ databases">
        <title>Characterization of six clinical isolates of Enterochimera gen. nov., a novel genus of the Yersiniaciae family and the three species Enterochimera arupensis sp. nov., Enterochimera coloradensis sp. nov, and Enterochimera californica sp. nov.</title>
        <authorList>
            <person name="Rossi A."/>
            <person name="Fisher M."/>
        </authorList>
    </citation>
    <scope>NUCLEOTIDE SEQUENCE [LARGE SCALE GENOMIC DNA]</scope>
    <source>
        <strain evidence="5">2016-Iso4</strain>
    </source>
</reference>
<feature type="domain" description="Capsule biosynthesis GfcC-like C-terminal" evidence="2">
    <location>
        <begin position="162"/>
        <end position="250"/>
    </location>
</feature>